<accession>A0ABY2SI73</accession>
<dbReference type="Gene3D" id="3.40.930.10">
    <property type="entry name" value="Mannitol-specific EII, Chain A"/>
    <property type="match status" value="1"/>
</dbReference>
<name>A0ABY2SI73_9HYPH</name>
<dbReference type="PROSITE" id="PS51094">
    <property type="entry name" value="PTS_EIIA_TYPE_2"/>
    <property type="match status" value="1"/>
</dbReference>
<keyword evidence="3" id="KW-1185">Reference proteome</keyword>
<reference evidence="2 3" key="1">
    <citation type="submission" date="2019-04" db="EMBL/GenBank/DDBJ databases">
        <authorList>
            <person name="Li M."/>
            <person name="Gao C."/>
        </authorList>
    </citation>
    <scope>NUCLEOTIDE SEQUENCE [LARGE SCALE GENOMIC DNA]</scope>
    <source>
        <strain evidence="2 3">BGMRC 2031</strain>
    </source>
</reference>
<comment type="caution">
    <text evidence="2">The sequence shown here is derived from an EMBL/GenBank/DDBJ whole genome shotgun (WGS) entry which is preliminary data.</text>
</comment>
<dbReference type="SUPFAM" id="SSF55804">
    <property type="entry name" value="Phoshotransferase/anion transport protein"/>
    <property type="match status" value="1"/>
</dbReference>
<keyword evidence="2" id="KW-0813">Transport</keyword>
<dbReference type="Pfam" id="PF00359">
    <property type="entry name" value="PTS_EIIA_2"/>
    <property type="match status" value="1"/>
</dbReference>
<gene>
    <name evidence="2" type="ORF">FCN80_17745</name>
</gene>
<organism evidence="2 3">
    <name type="scientific">Martelella alba</name>
    <dbReference type="NCBI Taxonomy" id="2590451"/>
    <lineage>
        <taxon>Bacteria</taxon>
        <taxon>Pseudomonadati</taxon>
        <taxon>Pseudomonadota</taxon>
        <taxon>Alphaproteobacteria</taxon>
        <taxon>Hyphomicrobiales</taxon>
        <taxon>Aurantimonadaceae</taxon>
        <taxon>Martelella</taxon>
    </lineage>
</organism>
<evidence type="ECO:0000313" key="2">
    <source>
        <dbReference type="EMBL" id="TKI04467.1"/>
    </source>
</evidence>
<dbReference type="InterPro" id="IPR016152">
    <property type="entry name" value="PTrfase/Anion_transptr"/>
</dbReference>
<dbReference type="Proteomes" id="UP000305202">
    <property type="component" value="Unassembled WGS sequence"/>
</dbReference>
<dbReference type="RefSeq" id="WP_136991507.1">
    <property type="nucleotide sequence ID" value="NZ_SZPQ01000028.1"/>
</dbReference>
<dbReference type="EMBL" id="SZPQ01000028">
    <property type="protein sequence ID" value="TKI04467.1"/>
    <property type="molecule type" value="Genomic_DNA"/>
</dbReference>
<feature type="domain" description="PTS EIIA type-2" evidence="1">
    <location>
        <begin position="1"/>
        <end position="151"/>
    </location>
</feature>
<dbReference type="PANTHER" id="PTHR47738">
    <property type="entry name" value="PTS SYSTEM FRUCTOSE-LIKE EIIA COMPONENT-RELATED"/>
    <property type="match status" value="1"/>
</dbReference>
<proteinExistence type="predicted"/>
<dbReference type="InterPro" id="IPR002178">
    <property type="entry name" value="PTS_EIIA_type-2_dom"/>
</dbReference>
<dbReference type="PANTHER" id="PTHR47738:SF3">
    <property type="entry name" value="PHOSPHOTRANSFERASE SYSTEM MANNITOL_FRUCTOSE-SPECIFIC IIA DOMAIN CONTAINING PROTEIN"/>
    <property type="match status" value="1"/>
</dbReference>
<sequence length="151" mass="16644">MLFDAKRIFTLDQVDSRNALLARLADSLYRDGCVRESFLTGVLEREAVYPTGIDMETHSVAIPHTEFEHVVSTGFAIAINRAGIQFHRSDDPDSVVQPAVVVLMAIDPTCEKVAVIQSLFALLADIEQVNKITQNTPEENAKLFTAAIATR</sequence>
<protein>
    <submittedName>
        <fullName evidence="2">PTS sugar transporter subunit IIA</fullName>
    </submittedName>
</protein>
<evidence type="ECO:0000313" key="3">
    <source>
        <dbReference type="Proteomes" id="UP000305202"/>
    </source>
</evidence>
<evidence type="ECO:0000259" key="1">
    <source>
        <dbReference type="PROSITE" id="PS51094"/>
    </source>
</evidence>
<dbReference type="InterPro" id="IPR051541">
    <property type="entry name" value="PTS_SugarTrans_NitroReg"/>
</dbReference>
<keyword evidence="2" id="KW-0762">Sugar transport</keyword>